<dbReference type="InterPro" id="IPR025409">
    <property type="entry name" value="DUF4303"/>
</dbReference>
<proteinExistence type="predicted"/>
<dbReference type="eggNOG" id="ENOG50332HX">
    <property type="taxonomic scope" value="Bacteria"/>
</dbReference>
<protein>
    <recommendedName>
        <fullName evidence="3">DUF4303 domain-containing protein</fullName>
    </recommendedName>
</protein>
<name>G2ZEM6_LISIP</name>
<dbReference type="HOGENOM" id="CLU_1523379_0_0_9"/>
<dbReference type="EMBL" id="FR687253">
    <property type="protein sequence ID" value="CBW85538.1"/>
    <property type="molecule type" value="Genomic_DNA"/>
</dbReference>
<reference evidence="1 2" key="1">
    <citation type="journal article" date="2011" name="J. Bacteriol.">
        <title>Complete genome sequence of the animal pathogen Listeria ivanovii, which provides insights into host specificities and evolution of the genus Listeria.</title>
        <authorList>
            <person name="Buchrieser C."/>
            <person name="Rusniok C."/>
            <person name="Garrido P."/>
            <person name="Hain T."/>
            <person name="Scortti M."/>
            <person name="Lampidis R."/>
            <person name="Karst U."/>
            <person name="Chakraborty T."/>
            <person name="Cossart P."/>
            <person name="Kreft J."/>
            <person name="Vazquez-Boland J.A."/>
            <person name="Goebel W."/>
            <person name="Glaser P."/>
        </authorList>
    </citation>
    <scope>NUCLEOTIDE SEQUENCE [LARGE SCALE GENOMIC DNA]</scope>
    <source>
        <strain evidence="2">ATCC BAA-678 / PAM 55</strain>
    </source>
</reference>
<organism evidence="1 2">
    <name type="scientific">Listeria ivanovii (strain ATCC BAA-678 / PAM 55)</name>
    <dbReference type="NCBI Taxonomy" id="881621"/>
    <lineage>
        <taxon>Bacteria</taxon>
        <taxon>Bacillati</taxon>
        <taxon>Bacillota</taxon>
        <taxon>Bacilli</taxon>
        <taxon>Bacillales</taxon>
        <taxon>Listeriaceae</taxon>
        <taxon>Listeria</taxon>
    </lineage>
</organism>
<dbReference type="Pfam" id="PF14136">
    <property type="entry name" value="DUF4303"/>
    <property type="match status" value="1"/>
</dbReference>
<evidence type="ECO:0000313" key="2">
    <source>
        <dbReference type="Proteomes" id="UP000001286"/>
    </source>
</evidence>
<accession>G2ZEM6</accession>
<dbReference type="RefSeq" id="WP_014092517.1">
    <property type="nucleotide sequence ID" value="NC_016011.1"/>
</dbReference>
<evidence type="ECO:0000313" key="1">
    <source>
        <dbReference type="EMBL" id="CBW85538.1"/>
    </source>
</evidence>
<dbReference type="OrthoDB" id="5867542at2"/>
<dbReference type="AlphaFoldDB" id="G2ZEM6"/>
<dbReference type="Proteomes" id="UP000001286">
    <property type="component" value="Chromosome"/>
</dbReference>
<dbReference type="KEGG" id="liv:LIV_1051"/>
<evidence type="ECO:0008006" key="3">
    <source>
        <dbReference type="Google" id="ProtNLM"/>
    </source>
</evidence>
<gene>
    <name evidence="1" type="ordered locus">LIV_1051</name>
</gene>
<sequence>MKINTESIVNFAINGVEKFLQENPTLTFYALAFDCNAEYAEINLCLNTEEAFSERLAACQSGRFAEQYQTAECIYDLKYNTGDWEYQSFDTFYVFTDEELTMVFNDLYPNGVEDDYQAWIKFTKELLGEFAKSLLTFSKTETFKKIPKTTDFEFFCIDHDEELETAKSRMAQCSK</sequence>